<dbReference type="Proteomes" id="UP000316801">
    <property type="component" value="Unassembled WGS sequence"/>
</dbReference>
<dbReference type="InterPro" id="IPR011032">
    <property type="entry name" value="GroES-like_sf"/>
</dbReference>
<dbReference type="PANTHER" id="PTHR43350:SF19">
    <property type="entry name" value="D-GULOSIDE 3-DEHYDROGENASE"/>
    <property type="match status" value="1"/>
</dbReference>
<dbReference type="Gene3D" id="3.40.50.720">
    <property type="entry name" value="NAD(P)-binding Rossmann-like Domain"/>
    <property type="match status" value="1"/>
</dbReference>
<comment type="similarity">
    <text evidence="2">Belongs to the zinc-containing alcohol dehydrogenase family.</text>
</comment>
<dbReference type="SUPFAM" id="SSF50129">
    <property type="entry name" value="GroES-like"/>
    <property type="match status" value="1"/>
</dbReference>
<comment type="caution">
    <text evidence="6">The sequence shown here is derived from an EMBL/GenBank/DDBJ whole genome shotgun (WGS) entry which is preliminary data.</text>
</comment>
<dbReference type="CDD" id="cd08255">
    <property type="entry name" value="2-desacetyl-2-hydroxyethyl_bacteriochlorophyllide_like"/>
    <property type="match status" value="1"/>
</dbReference>
<dbReference type="InterPro" id="IPR036291">
    <property type="entry name" value="NAD(P)-bd_dom_sf"/>
</dbReference>
<dbReference type="PANTHER" id="PTHR43350">
    <property type="entry name" value="NAD-DEPENDENT ALCOHOL DEHYDROGENASE"/>
    <property type="match status" value="1"/>
</dbReference>
<keyword evidence="5" id="KW-0560">Oxidoreductase</keyword>
<dbReference type="GO" id="GO:0046872">
    <property type="term" value="F:metal ion binding"/>
    <property type="evidence" value="ECO:0007669"/>
    <property type="project" value="UniProtKB-KW"/>
</dbReference>
<dbReference type="Gene3D" id="3.90.180.10">
    <property type="entry name" value="Medium-chain alcohol dehydrogenases, catalytic domain"/>
    <property type="match status" value="1"/>
</dbReference>
<dbReference type="SUPFAM" id="SSF51735">
    <property type="entry name" value="NAD(P)-binding Rossmann-fold domains"/>
    <property type="match status" value="1"/>
</dbReference>
<dbReference type="EMBL" id="VJMG01000038">
    <property type="protein sequence ID" value="TRL37837.1"/>
    <property type="molecule type" value="Genomic_DNA"/>
</dbReference>
<evidence type="ECO:0000256" key="2">
    <source>
        <dbReference type="ARBA" id="ARBA00008072"/>
    </source>
</evidence>
<keyword evidence="3" id="KW-0479">Metal-binding</keyword>
<proteinExistence type="inferred from homology"/>
<protein>
    <submittedName>
        <fullName evidence="6">Zinc-binding alcohol dehydrogenase</fullName>
    </submittedName>
</protein>
<evidence type="ECO:0000256" key="5">
    <source>
        <dbReference type="ARBA" id="ARBA00023002"/>
    </source>
</evidence>
<dbReference type="AlphaFoldDB" id="A0A549T7I6"/>
<keyword evidence="7" id="KW-1185">Reference proteome</keyword>
<evidence type="ECO:0000256" key="1">
    <source>
        <dbReference type="ARBA" id="ARBA00001947"/>
    </source>
</evidence>
<accession>A0A549T7I6</accession>
<evidence type="ECO:0000256" key="4">
    <source>
        <dbReference type="ARBA" id="ARBA00022833"/>
    </source>
</evidence>
<evidence type="ECO:0000313" key="6">
    <source>
        <dbReference type="EMBL" id="TRL37837.1"/>
    </source>
</evidence>
<dbReference type="GO" id="GO:0016491">
    <property type="term" value="F:oxidoreductase activity"/>
    <property type="evidence" value="ECO:0007669"/>
    <property type="project" value="UniProtKB-KW"/>
</dbReference>
<comment type="cofactor">
    <cofactor evidence="1">
        <name>Zn(2+)</name>
        <dbReference type="ChEBI" id="CHEBI:29105"/>
    </cofactor>
</comment>
<reference evidence="6 7" key="1">
    <citation type="submission" date="2019-07" db="EMBL/GenBank/DDBJ databases">
        <title>Ln-dependent methylotrophs.</title>
        <authorList>
            <person name="Tani A."/>
        </authorList>
    </citation>
    <scope>NUCLEOTIDE SEQUENCE [LARGE SCALE GENOMIC DNA]</scope>
    <source>
        <strain evidence="6 7">SM12</strain>
    </source>
</reference>
<evidence type="ECO:0000313" key="7">
    <source>
        <dbReference type="Proteomes" id="UP000316801"/>
    </source>
</evidence>
<keyword evidence="4" id="KW-0862">Zinc</keyword>
<gene>
    <name evidence="6" type="ORF">FNA46_14220</name>
</gene>
<evidence type="ECO:0000256" key="3">
    <source>
        <dbReference type="ARBA" id="ARBA00022723"/>
    </source>
</evidence>
<organism evidence="6 7">
    <name type="scientific">Rhizobium straminoryzae</name>
    <dbReference type="NCBI Taxonomy" id="1387186"/>
    <lineage>
        <taxon>Bacteria</taxon>
        <taxon>Pseudomonadati</taxon>
        <taxon>Pseudomonadota</taxon>
        <taxon>Alphaproteobacteria</taxon>
        <taxon>Hyphomicrobiales</taxon>
        <taxon>Rhizobiaceae</taxon>
        <taxon>Rhizobium/Agrobacterium group</taxon>
        <taxon>Rhizobium</taxon>
    </lineage>
</organism>
<name>A0A549T7I6_9HYPH</name>
<sequence>MTAQALWFDAPGQAVLRQEPLTFDASAVPSGETTCAGERVLVRALFSGISRGTEATVFHGLVPESEHERMSGPNMGGAFPFPVKYGYAMVGQVQAGPQALLGQPVFVLHPHQDLFVVPAEAVVPLPPDLAPERAVLAANMETALNIVWDALIQPGDRVAVFGAGVVGALTARLAASIAGTEVLLIDRDLGRASLAAGLGLDFALADHVEGEFDVVVNASGSGAALSQAIDLAGPEARLVEASWYGARTVSLPLGGAFHSRRLAIVSSQVGSIPAHRRARWSFRRRLGKALQLLADPRLDALISGESRFADLPEDYARIVESTATLCHRITYQSDV</sequence>